<feature type="zinc finger region" description="UBR-type" evidence="10">
    <location>
        <begin position="92"/>
        <end position="165"/>
    </location>
</feature>
<reference evidence="14" key="1">
    <citation type="journal article" date="2022" name="DNA Res.">
        <title>Genome analysis of five recently described species of the CUG-Ser clade uncovers Candida theae as a new hybrid lineage with pathogenic potential in the Candida parapsilosis species complex.</title>
        <authorList>
            <person name="Mixao V."/>
            <person name="Del Olmo V."/>
            <person name="Hegedusova E."/>
            <person name="Saus E."/>
            <person name="Pryszcz L."/>
            <person name="Cillingova A."/>
            <person name="Nosek J."/>
            <person name="Gabaldon T."/>
        </authorList>
    </citation>
    <scope>NUCLEOTIDE SEQUENCE</scope>
    <source>
        <strain evidence="14">CBS 10844</strain>
    </source>
</reference>
<keyword evidence="4 11" id="KW-0479">Metal-binding</keyword>
<evidence type="ECO:0000256" key="4">
    <source>
        <dbReference type="ARBA" id="ARBA00022723"/>
    </source>
</evidence>
<dbReference type="GO" id="GO:0000151">
    <property type="term" value="C:ubiquitin ligase complex"/>
    <property type="evidence" value="ECO:0007669"/>
    <property type="project" value="TreeGrafter"/>
</dbReference>
<evidence type="ECO:0000259" key="13">
    <source>
        <dbReference type="PROSITE" id="PS51157"/>
    </source>
</evidence>
<dbReference type="EC" id="2.3.2.27" evidence="11"/>
<comment type="function">
    <text evidence="11">Ubiquitin ligase protein which is a component of the N-end rule pathway. Recognizes and binds to proteins bearing specific N-terminal residues that are destabilizing according to the N-end rule, leading to their ubiquitination and subsequent degradation.</text>
</comment>
<dbReference type="GO" id="GO:0071596">
    <property type="term" value="P:ubiquitin-dependent protein catabolic process via the N-end rule pathway"/>
    <property type="evidence" value="ECO:0007669"/>
    <property type="project" value="UniProtKB-UniRule"/>
</dbReference>
<protein>
    <recommendedName>
        <fullName evidence="11">E3 ubiquitin-protein ligase</fullName>
        <ecNumber evidence="11">2.3.2.27</ecNumber>
    </recommendedName>
</protein>
<dbReference type="Pfam" id="PF22960">
    <property type="entry name" value="WHD_UBR1"/>
    <property type="match status" value="1"/>
</dbReference>
<feature type="domain" description="UBR-type" evidence="13">
    <location>
        <begin position="92"/>
        <end position="165"/>
    </location>
</feature>
<evidence type="ECO:0000256" key="5">
    <source>
        <dbReference type="ARBA" id="ARBA00022771"/>
    </source>
</evidence>
<dbReference type="Gene3D" id="3.30.1390.10">
    <property type="match status" value="1"/>
</dbReference>
<dbReference type="InterPro" id="IPR044046">
    <property type="entry name" value="E3_ligase_UBR-like_C"/>
</dbReference>
<evidence type="ECO:0000256" key="1">
    <source>
        <dbReference type="ARBA" id="ARBA00000900"/>
    </source>
</evidence>
<keyword evidence="5 9" id="KW-0863">Zinc-finger</keyword>
<dbReference type="Gene3D" id="2.10.110.30">
    <property type="match status" value="1"/>
</dbReference>
<dbReference type="InterPro" id="IPR055194">
    <property type="entry name" value="UBR1-like_WH"/>
</dbReference>
<evidence type="ECO:0000256" key="7">
    <source>
        <dbReference type="ARBA" id="ARBA00022833"/>
    </source>
</evidence>
<gene>
    <name evidence="14" type="ORF">KGF56_004390</name>
</gene>
<dbReference type="Proteomes" id="UP001202479">
    <property type="component" value="Unassembled WGS sequence"/>
</dbReference>
<dbReference type="PANTHER" id="PTHR21497">
    <property type="entry name" value="UBIQUITIN LIGASE E3 ALPHA-RELATED"/>
    <property type="match status" value="1"/>
</dbReference>
<dbReference type="InterPro" id="IPR003769">
    <property type="entry name" value="ClpS_core"/>
</dbReference>
<name>A0AAI9STF1_9ASCO</name>
<dbReference type="EMBL" id="JAHUZD010000141">
    <property type="protein sequence ID" value="KAI3402716.2"/>
    <property type="molecule type" value="Genomic_DNA"/>
</dbReference>
<keyword evidence="15" id="KW-1185">Reference proteome</keyword>
<keyword evidence="6 11" id="KW-0833">Ubl conjugation pathway</keyword>
<comment type="pathway">
    <text evidence="2 11">Protein modification; protein ubiquitination.</text>
</comment>
<evidence type="ECO:0000259" key="12">
    <source>
        <dbReference type="PROSITE" id="PS50089"/>
    </source>
</evidence>
<dbReference type="GO" id="GO:0016567">
    <property type="term" value="P:protein ubiquitination"/>
    <property type="evidence" value="ECO:0007669"/>
    <property type="project" value="UniProtKB-UniRule"/>
</dbReference>
<dbReference type="InterPro" id="IPR003126">
    <property type="entry name" value="Znf_UBR"/>
</dbReference>
<dbReference type="PROSITE" id="PS51157">
    <property type="entry name" value="ZF_UBR"/>
    <property type="match status" value="1"/>
</dbReference>
<evidence type="ECO:0000313" key="15">
    <source>
        <dbReference type="Proteomes" id="UP001202479"/>
    </source>
</evidence>
<evidence type="ECO:0000256" key="9">
    <source>
        <dbReference type="PROSITE-ProRule" id="PRU00175"/>
    </source>
</evidence>
<keyword evidence="3 11" id="KW-0808">Transferase</keyword>
<dbReference type="InterPro" id="IPR039164">
    <property type="entry name" value="UBR1-like"/>
</dbReference>
<dbReference type="Pfam" id="PF02617">
    <property type="entry name" value="ClpS"/>
    <property type="match status" value="1"/>
</dbReference>
<evidence type="ECO:0000256" key="10">
    <source>
        <dbReference type="PROSITE-ProRule" id="PRU00508"/>
    </source>
</evidence>
<dbReference type="SMART" id="SM00184">
    <property type="entry name" value="RING"/>
    <property type="match status" value="1"/>
</dbReference>
<dbReference type="InterPro" id="IPR014719">
    <property type="entry name" value="Ribosomal_bL12_C/ClpS-like"/>
</dbReference>
<comment type="caution">
    <text evidence="14">The sequence shown here is derived from an EMBL/GenBank/DDBJ whole genome shotgun (WGS) entry which is preliminary data.</text>
</comment>
<dbReference type="GO" id="GO:0061630">
    <property type="term" value="F:ubiquitin protein ligase activity"/>
    <property type="evidence" value="ECO:0007669"/>
    <property type="project" value="UniProtKB-UniRule"/>
</dbReference>
<proteinExistence type="inferred from homology"/>
<dbReference type="Pfam" id="PF18995">
    <property type="entry name" value="PRT6_C"/>
    <property type="match status" value="1"/>
</dbReference>
<evidence type="ECO:0000256" key="11">
    <source>
        <dbReference type="RuleBase" id="RU366018"/>
    </source>
</evidence>
<dbReference type="CDD" id="cd19672">
    <property type="entry name" value="UBR-box_UBR1_like"/>
    <property type="match status" value="1"/>
</dbReference>
<sequence>MDFDDLKRFLVELPSLLNYQDSSSVKQLVFNALYYSATDQANYLNCLFPDIFISHLQNLQASNFDLKVLKTVAPFNKPALSQSTSFSHPPGKPCARLFKCNDTVYRCEDCGFDDTCVLCAYCFNEEDHIDHSVQMYTSSGDSGGVCDCGDPEAFVNPLHCKCSTQKVDSEAALREKDIENLDPKILASTIEICLDYILDVTNLSISTLPMIHDLMKVQNIINPRKWSNHASLPSSHYGGATDKNSDSKWYLLLWNDEFHDVNQAVYAIKRCTGIADDKAVEIASKIDKEGYCILMESGRCEGLLRFKNIVEEGGLIATIVSARDYMRDFIVRGIFFWLEDILSSTNNVFKARCQRILSELLLDKNFVFSTAVPADFLSPVKEVLKLSCYRNGLPLDNKFTNNDSINSLNYSDSDLNYQEEDFQDDSVSGSSNRSEEHFSRFQSLLIFQIRFPKLVRQKLVPILIPLLVSNADLKQVFARQFTEIYPRLLTIFAYSDREDHLNLISEIAVQLYTCPVTVQNLLNNVGIGFILNPVITIIEESSSFFDGEQEHKVFSFSGEDSHRERTIQMAVARAIHDFGLFTSSSFSGDAIAMLMYPQNMAFIISFLKLFQGYLPLSRKLGEHVEQESFLFRYHIAISVPIFEALRNLAFSQYDNPVSDASISTILELSKGSKIDEDQRVREESYRVSNHHHGLVYPLTTFLSLLTQARGVEDALPLLKEYERQVISISSESLWNIVLASQIKVGFWIRNGLSASRQASMYFGADMSEFTFSCDFHLQQLAFLVSNDPSGLLTKMLKRWEIFDWFTNEQTFDKTVYEDRFFSIVEMFIWIAYNLLTDRSKFVPPPPKEQAAVEAKRLMAYTLCEKARSYSSLKAKVTSRVSSLAEFDNLLYSIADYQPPSALMDTGLYKLKESMYLVLDPMSLFSDLTKFHSMSETLRKYISRSKGIKEEDVILTPIIDKCGLSEVDNHIGEFAKTSLFMKITYKFLRVAVDNSNEVYLPQLLHLIHAIIVDDESIHGKQYLNPVFVDIPVCDLLVTIVESGMSSSIIRKADYIVQQLLSKDHRIMENLVSCFGEEHVAKFRNRSASLSANADASSKRKVEERKRKILKKFSKKQNQFLSQNKEMREKHEENLEKDKADHRVCVLCGEQEDADKPFGVLIVRTRAPIFWKFGSKVTKGAVSLWNDDLYTDTDKSDYGTGYDCKDNLCEDFEQVVLSSCGHGIHFECYKRGAGRSKNYPCPLCHNLYRSFLPTIVGKAPNSTMTRLQSILYGEPVAQNYSSIIHYGQTSQKKTFLRYIYTFESSTLNSDIFKELELATDKRKLEYMSWATEFASTIEMCEIATRLNGVSAYSGFLSQIPKFRRTLLSSLFRVCILIPELTNEEFSPYPETYQKKEKSEEENDISNYQNGVFSRTLLLFFKTNESLATLARMGICEIIAGVFHRFSTMHYCYVSGDIKEDDCDSDCSSNPAFDPFCSLYEYYLVNLMDSDSDPDSELDIYLDDIKRRVFRILQQILCVYLRKVIIFQDILLGQQVGDNFISDPRYSEMEEEIKKQKTPFGLDPLTKILGIPTLEEILRRIFTHYYDSFERETFMTVCKVEMPKDKANNNSQFMLEYPGVVHLTTLPQDYQKCLLRLSNLDAEDKLRCLVCGEWIRKNKLDYHMLECASDIGVFFNPKKTVLRIYISINQTPIALEVMAPYLTKHGEVKTFGYKGKAMLSEFRFKELNKLWVNQGLYAFVTRNLFGNSTGLTVNGLGINLNRGGIFNNNAVVDENDEDGTNWNDDNDEDEFIIM</sequence>
<evidence type="ECO:0000313" key="14">
    <source>
        <dbReference type="EMBL" id="KAI3402716.2"/>
    </source>
</evidence>
<comment type="similarity">
    <text evidence="8 11">Belongs to the E3 ubiquitin-protein ligase UBR1-like family.</text>
</comment>
<organism evidence="14 15">
    <name type="scientific">Candida oxycetoniae</name>
    <dbReference type="NCBI Taxonomy" id="497107"/>
    <lineage>
        <taxon>Eukaryota</taxon>
        <taxon>Fungi</taxon>
        <taxon>Dikarya</taxon>
        <taxon>Ascomycota</taxon>
        <taxon>Saccharomycotina</taxon>
        <taxon>Pichiomycetes</taxon>
        <taxon>Debaryomycetaceae</taxon>
        <taxon>Candida/Lodderomyces clade</taxon>
        <taxon>Candida</taxon>
    </lineage>
</organism>
<dbReference type="RefSeq" id="XP_049178463.1">
    <property type="nucleotide sequence ID" value="XM_049325824.1"/>
</dbReference>
<dbReference type="GeneID" id="73382005"/>
<dbReference type="Pfam" id="PF02207">
    <property type="entry name" value="zf-UBR"/>
    <property type="match status" value="1"/>
</dbReference>
<comment type="catalytic activity">
    <reaction evidence="1 11">
        <text>S-ubiquitinyl-[E2 ubiquitin-conjugating enzyme]-L-cysteine + [acceptor protein]-L-lysine = [E2 ubiquitin-conjugating enzyme]-L-cysteine + N(6)-ubiquitinyl-[acceptor protein]-L-lysine.</text>
        <dbReference type="EC" id="2.3.2.27"/>
    </reaction>
</comment>
<evidence type="ECO:0000256" key="3">
    <source>
        <dbReference type="ARBA" id="ARBA00022679"/>
    </source>
</evidence>
<dbReference type="PROSITE" id="PS50089">
    <property type="entry name" value="ZF_RING_2"/>
    <property type="match status" value="1"/>
</dbReference>
<dbReference type="GO" id="GO:0005737">
    <property type="term" value="C:cytoplasm"/>
    <property type="evidence" value="ECO:0007669"/>
    <property type="project" value="TreeGrafter"/>
</dbReference>
<evidence type="ECO:0000256" key="2">
    <source>
        <dbReference type="ARBA" id="ARBA00004906"/>
    </source>
</evidence>
<dbReference type="InterPro" id="IPR001841">
    <property type="entry name" value="Znf_RING"/>
</dbReference>
<dbReference type="PANTHER" id="PTHR21497:SF26">
    <property type="entry name" value="E3 UBIQUITIN-PROTEIN LIGASE UBR1"/>
    <property type="match status" value="1"/>
</dbReference>
<accession>A0AAI9STF1</accession>
<dbReference type="GO" id="GO:0008270">
    <property type="term" value="F:zinc ion binding"/>
    <property type="evidence" value="ECO:0007669"/>
    <property type="project" value="UniProtKB-UniRule"/>
</dbReference>
<dbReference type="SUPFAM" id="SSF57850">
    <property type="entry name" value="RING/U-box"/>
    <property type="match status" value="1"/>
</dbReference>
<keyword evidence="7 11" id="KW-0862">Zinc</keyword>
<dbReference type="SMART" id="SM00396">
    <property type="entry name" value="ZnF_UBR1"/>
    <property type="match status" value="1"/>
</dbReference>
<feature type="domain" description="RING-type" evidence="12">
    <location>
        <begin position="1202"/>
        <end position="1243"/>
    </location>
</feature>
<evidence type="ECO:0000256" key="6">
    <source>
        <dbReference type="ARBA" id="ARBA00022786"/>
    </source>
</evidence>
<evidence type="ECO:0000256" key="8">
    <source>
        <dbReference type="ARBA" id="ARBA00046341"/>
    </source>
</evidence>
<dbReference type="FunFam" id="2.10.110.30:FF:000002">
    <property type="entry name" value="Putative e3 ubiquitin-protein ligase ubr3"/>
    <property type="match status" value="1"/>
</dbReference>
<dbReference type="SUPFAM" id="SSF54736">
    <property type="entry name" value="ClpS-like"/>
    <property type="match status" value="1"/>
</dbReference>